<sequence length="119" mass="13059">MGLCCNEKYGIGWRVFEPLQVSVLPDSKHGRSRFCGLLPVISVLCLILLIGSTVIAPDHEMYSIGSVVQKLDVFPSKFKGCKAQCRPPGSEKLPEGIVSKTTNLDMRPLWGFPQVKNVG</sequence>
<gene>
    <name evidence="1" type="ORF">Pint_21293</name>
</gene>
<dbReference type="Proteomes" id="UP001163603">
    <property type="component" value="Chromosome 13"/>
</dbReference>
<proteinExistence type="predicted"/>
<name>A0ACC0XEP7_9ROSI</name>
<dbReference type="EMBL" id="CM047748">
    <property type="protein sequence ID" value="KAJ0014733.1"/>
    <property type="molecule type" value="Genomic_DNA"/>
</dbReference>
<keyword evidence="2" id="KW-1185">Reference proteome</keyword>
<evidence type="ECO:0000313" key="2">
    <source>
        <dbReference type="Proteomes" id="UP001163603"/>
    </source>
</evidence>
<accession>A0ACC0XEP7</accession>
<evidence type="ECO:0000313" key="1">
    <source>
        <dbReference type="EMBL" id="KAJ0014733.1"/>
    </source>
</evidence>
<comment type="caution">
    <text evidence="1">The sequence shown here is derived from an EMBL/GenBank/DDBJ whole genome shotgun (WGS) entry which is preliminary data.</text>
</comment>
<protein>
    <submittedName>
        <fullName evidence="1">Uncharacterized protein</fullName>
    </submittedName>
</protein>
<reference evidence="2" key="1">
    <citation type="journal article" date="2023" name="G3 (Bethesda)">
        <title>Genome assembly and association tests identify interacting loci associated with vigor, precocity, and sex in interspecific pistachio rootstocks.</title>
        <authorList>
            <person name="Palmer W."/>
            <person name="Jacygrad E."/>
            <person name="Sagayaradj S."/>
            <person name="Cavanaugh K."/>
            <person name="Han R."/>
            <person name="Bertier L."/>
            <person name="Beede B."/>
            <person name="Kafkas S."/>
            <person name="Golino D."/>
            <person name="Preece J."/>
            <person name="Michelmore R."/>
        </authorList>
    </citation>
    <scope>NUCLEOTIDE SEQUENCE [LARGE SCALE GENOMIC DNA]</scope>
</reference>
<organism evidence="1 2">
    <name type="scientific">Pistacia integerrima</name>
    <dbReference type="NCBI Taxonomy" id="434235"/>
    <lineage>
        <taxon>Eukaryota</taxon>
        <taxon>Viridiplantae</taxon>
        <taxon>Streptophyta</taxon>
        <taxon>Embryophyta</taxon>
        <taxon>Tracheophyta</taxon>
        <taxon>Spermatophyta</taxon>
        <taxon>Magnoliopsida</taxon>
        <taxon>eudicotyledons</taxon>
        <taxon>Gunneridae</taxon>
        <taxon>Pentapetalae</taxon>
        <taxon>rosids</taxon>
        <taxon>malvids</taxon>
        <taxon>Sapindales</taxon>
        <taxon>Anacardiaceae</taxon>
        <taxon>Pistacia</taxon>
    </lineage>
</organism>